<evidence type="ECO:0000313" key="8">
    <source>
        <dbReference type="Proteomes" id="UP001147747"/>
    </source>
</evidence>
<evidence type="ECO:0000256" key="4">
    <source>
        <dbReference type="ARBA" id="ARBA00023163"/>
    </source>
</evidence>
<keyword evidence="4" id="KW-0804">Transcription</keyword>
<comment type="caution">
    <text evidence="7">The sequence shown here is derived from an EMBL/GenBank/DDBJ whole genome shotgun (WGS) entry which is preliminary data.</text>
</comment>
<keyword evidence="3" id="KW-0805">Transcription regulation</keyword>
<keyword evidence="2" id="KW-0479">Metal-binding</keyword>
<dbReference type="RefSeq" id="XP_056483966.1">
    <property type="nucleotide sequence ID" value="XM_056633346.1"/>
</dbReference>
<dbReference type="EMBL" id="JAPZBU010000009">
    <property type="protein sequence ID" value="KAJ5386168.1"/>
    <property type="molecule type" value="Genomic_DNA"/>
</dbReference>
<organism evidence="7 8">
    <name type="scientific">Penicillium cosmopolitanum</name>
    <dbReference type="NCBI Taxonomy" id="1131564"/>
    <lineage>
        <taxon>Eukaryota</taxon>
        <taxon>Fungi</taxon>
        <taxon>Dikarya</taxon>
        <taxon>Ascomycota</taxon>
        <taxon>Pezizomycotina</taxon>
        <taxon>Eurotiomycetes</taxon>
        <taxon>Eurotiomycetidae</taxon>
        <taxon>Eurotiales</taxon>
        <taxon>Aspergillaceae</taxon>
        <taxon>Penicillium</taxon>
    </lineage>
</organism>
<comment type="subcellular location">
    <subcellularLocation>
        <location evidence="1">Nucleus</location>
    </subcellularLocation>
</comment>
<dbReference type="GO" id="GO:0000981">
    <property type="term" value="F:DNA-binding transcription factor activity, RNA polymerase II-specific"/>
    <property type="evidence" value="ECO:0007669"/>
    <property type="project" value="InterPro"/>
</dbReference>
<proteinExistence type="predicted"/>
<dbReference type="PANTHER" id="PTHR47338">
    <property type="entry name" value="ZN(II)2CYS6 TRANSCRIPTION FACTOR (EUROFUNG)-RELATED"/>
    <property type="match status" value="1"/>
</dbReference>
<evidence type="ECO:0000256" key="5">
    <source>
        <dbReference type="ARBA" id="ARBA00023242"/>
    </source>
</evidence>
<accession>A0A9W9VN27</accession>
<dbReference type="CDD" id="cd12148">
    <property type="entry name" value="fungal_TF_MHR"/>
    <property type="match status" value="1"/>
</dbReference>
<evidence type="ECO:0000256" key="1">
    <source>
        <dbReference type="ARBA" id="ARBA00004123"/>
    </source>
</evidence>
<keyword evidence="5" id="KW-0539">Nucleus</keyword>
<dbReference type="AlphaFoldDB" id="A0A9W9VN27"/>
<evidence type="ECO:0000256" key="3">
    <source>
        <dbReference type="ARBA" id="ARBA00023015"/>
    </source>
</evidence>
<dbReference type="GO" id="GO:0008270">
    <property type="term" value="F:zinc ion binding"/>
    <property type="evidence" value="ECO:0007669"/>
    <property type="project" value="InterPro"/>
</dbReference>
<sequence>MNIDHVSLDNIHASILVGNLCGTEGESAGEAIFFGEINPHDAVEEPILKFMTGVAFRMAHILHLPKPDVTDDSITREIKIRTWWSLYMIDQWSSAGLDLPRQMHNQQHNLPMPEIDFWKLVPGERMENRSQLRRGLWGYMVILARIFGHIQILHQKLAEEALDQHEAEATTTELAQEFDHFLRELPASLHFNTRNLTQHTELGLAQAFVALHLGYHHYSTLLYFPYLDMKLAETPSRAIFVARCKYHATSFSDLLKISHETPDCGAVYLIVAHMTVVSSSVLLHTLLLGSQNELLDARTRLYFNFEILLKLKGYWQGVDLMVRSYPPWRILGGKRLMWD</sequence>
<dbReference type="GeneID" id="81372326"/>
<gene>
    <name evidence="7" type="ORF">N7509_008709</name>
</gene>
<dbReference type="Proteomes" id="UP001147747">
    <property type="component" value="Unassembled WGS sequence"/>
</dbReference>
<dbReference type="GO" id="GO:0006351">
    <property type="term" value="P:DNA-templated transcription"/>
    <property type="evidence" value="ECO:0007669"/>
    <property type="project" value="InterPro"/>
</dbReference>
<reference evidence="7" key="2">
    <citation type="journal article" date="2023" name="IMA Fungus">
        <title>Comparative genomic study of the Penicillium genus elucidates a diverse pangenome and 15 lateral gene transfer events.</title>
        <authorList>
            <person name="Petersen C."/>
            <person name="Sorensen T."/>
            <person name="Nielsen M.R."/>
            <person name="Sondergaard T.E."/>
            <person name="Sorensen J.L."/>
            <person name="Fitzpatrick D.A."/>
            <person name="Frisvad J.C."/>
            <person name="Nielsen K.L."/>
        </authorList>
    </citation>
    <scope>NUCLEOTIDE SEQUENCE</scope>
    <source>
        <strain evidence="7">IBT 29677</strain>
    </source>
</reference>
<dbReference type="InterPro" id="IPR007219">
    <property type="entry name" value="XnlR_reg_dom"/>
</dbReference>
<dbReference type="PANTHER" id="PTHR47338:SF16">
    <property type="entry name" value="TRANSCRIPTION FACTOR, PUTATIVE (AFU_ORTHOLOGUE AFUA_2G09360)-RELATED"/>
    <property type="match status" value="1"/>
</dbReference>
<dbReference type="GO" id="GO:0003677">
    <property type="term" value="F:DNA binding"/>
    <property type="evidence" value="ECO:0007669"/>
    <property type="project" value="InterPro"/>
</dbReference>
<protein>
    <recommendedName>
        <fullName evidence="6">Xylanolytic transcriptional activator regulatory domain-containing protein</fullName>
    </recommendedName>
</protein>
<dbReference type="InterPro" id="IPR050815">
    <property type="entry name" value="TF_fung"/>
</dbReference>
<dbReference type="Pfam" id="PF04082">
    <property type="entry name" value="Fungal_trans"/>
    <property type="match status" value="1"/>
</dbReference>
<dbReference type="SMART" id="SM00906">
    <property type="entry name" value="Fungal_trans"/>
    <property type="match status" value="1"/>
</dbReference>
<keyword evidence="8" id="KW-1185">Reference proteome</keyword>
<reference evidence="7" key="1">
    <citation type="submission" date="2022-12" db="EMBL/GenBank/DDBJ databases">
        <authorList>
            <person name="Petersen C."/>
        </authorList>
    </citation>
    <scope>NUCLEOTIDE SEQUENCE</scope>
    <source>
        <strain evidence="7">IBT 29677</strain>
    </source>
</reference>
<evidence type="ECO:0000259" key="6">
    <source>
        <dbReference type="SMART" id="SM00906"/>
    </source>
</evidence>
<dbReference type="GO" id="GO:0005634">
    <property type="term" value="C:nucleus"/>
    <property type="evidence" value="ECO:0007669"/>
    <property type="project" value="UniProtKB-SubCell"/>
</dbReference>
<evidence type="ECO:0000313" key="7">
    <source>
        <dbReference type="EMBL" id="KAJ5386168.1"/>
    </source>
</evidence>
<evidence type="ECO:0000256" key="2">
    <source>
        <dbReference type="ARBA" id="ARBA00022723"/>
    </source>
</evidence>
<dbReference type="OrthoDB" id="1924787at2759"/>
<name>A0A9W9VN27_9EURO</name>
<feature type="domain" description="Xylanolytic transcriptional activator regulatory" evidence="6">
    <location>
        <begin position="48"/>
        <end position="117"/>
    </location>
</feature>